<evidence type="ECO:0000313" key="3">
    <source>
        <dbReference type="WBParaSite" id="MCU_013457-RA"/>
    </source>
</evidence>
<sequence>MQLGGSVPRGNDWSAVLPNGVFGAKRPPPCPRGLGPTPTAVNFLQLELGHKPEPQNQASQLVYGIGNKESARGDRGSQTGPASCFEMKELLGLGKSLSFLRLEITQFHQC</sequence>
<keyword evidence="2" id="KW-1185">Reference proteome</keyword>
<organism evidence="3">
    <name type="scientific">Mesocestoides corti</name>
    <name type="common">Flatworm</name>
    <dbReference type="NCBI Taxonomy" id="53468"/>
    <lineage>
        <taxon>Eukaryota</taxon>
        <taxon>Metazoa</taxon>
        <taxon>Spiralia</taxon>
        <taxon>Lophotrochozoa</taxon>
        <taxon>Platyhelminthes</taxon>
        <taxon>Cestoda</taxon>
        <taxon>Eucestoda</taxon>
        <taxon>Cyclophyllidea</taxon>
        <taxon>Mesocestoididae</taxon>
        <taxon>Mesocestoides</taxon>
    </lineage>
</organism>
<proteinExistence type="predicted"/>
<accession>A0A0R3UCG0</accession>
<reference evidence="1 2" key="1">
    <citation type="submission" date="2018-10" db="EMBL/GenBank/DDBJ databases">
        <authorList>
            <consortium name="Pathogen Informatics"/>
        </authorList>
    </citation>
    <scope>NUCLEOTIDE SEQUENCE [LARGE SCALE GENOMIC DNA]</scope>
</reference>
<gene>
    <name evidence="1" type="ORF">MCOS_LOCUS4609</name>
</gene>
<evidence type="ECO:0000313" key="1">
    <source>
        <dbReference type="EMBL" id="VDD78606.1"/>
    </source>
</evidence>
<evidence type="ECO:0000313" key="2">
    <source>
        <dbReference type="Proteomes" id="UP000267029"/>
    </source>
</evidence>
<dbReference type="Proteomes" id="UP000267029">
    <property type="component" value="Unassembled WGS sequence"/>
</dbReference>
<dbReference type="EMBL" id="UXSR01001940">
    <property type="protein sequence ID" value="VDD78606.1"/>
    <property type="molecule type" value="Genomic_DNA"/>
</dbReference>
<reference evidence="3" key="2">
    <citation type="submission" date="2019-11" db="UniProtKB">
        <authorList>
            <consortium name="WormBaseParasite"/>
        </authorList>
    </citation>
    <scope>IDENTIFICATION</scope>
</reference>
<name>A0A0R3UCG0_MESCO</name>
<protein>
    <submittedName>
        <fullName evidence="1 3">Uncharacterized protein</fullName>
    </submittedName>
</protein>
<dbReference type="WBParaSite" id="MCU_013457-RA">
    <property type="protein sequence ID" value="MCU_013457-RA"/>
    <property type="gene ID" value="MCU_013457"/>
</dbReference>
<dbReference type="AlphaFoldDB" id="A0A0R3UCG0"/>